<dbReference type="AlphaFoldDB" id="A0A7Y0LWD0"/>
<proteinExistence type="predicted"/>
<sequence>MHEPTRTVVDDAARRPEFLTVAEVADRLRVTERFVRRLIATGELRAVRVGSRVVRVRQVDIDALLEPVHGPGSPIGRGPAAAPDARTSGLSIGRRVGRRER</sequence>
<dbReference type="SUPFAM" id="SSF46955">
    <property type="entry name" value="Putative DNA-binding domain"/>
    <property type="match status" value="1"/>
</dbReference>
<evidence type="ECO:0000313" key="3">
    <source>
        <dbReference type="EMBL" id="NMR19175.1"/>
    </source>
</evidence>
<dbReference type="RefSeq" id="WP_169323276.1">
    <property type="nucleotide sequence ID" value="NZ_JABCJJ010000003.1"/>
</dbReference>
<evidence type="ECO:0000256" key="1">
    <source>
        <dbReference type="SAM" id="MobiDB-lite"/>
    </source>
</evidence>
<dbReference type="GO" id="GO:0003677">
    <property type="term" value="F:DNA binding"/>
    <property type="evidence" value="ECO:0007669"/>
    <property type="project" value="InterPro"/>
</dbReference>
<dbReference type="EMBL" id="JABCJJ010000003">
    <property type="protein sequence ID" value="NMR19175.1"/>
    <property type="molecule type" value="Genomic_DNA"/>
</dbReference>
<feature type="region of interest" description="Disordered" evidence="1">
    <location>
        <begin position="67"/>
        <end position="101"/>
    </location>
</feature>
<gene>
    <name evidence="3" type="ORF">HIR71_02905</name>
</gene>
<comment type="caution">
    <text evidence="3">The sequence shown here is derived from an EMBL/GenBank/DDBJ whole genome shotgun (WGS) entry which is preliminary data.</text>
</comment>
<dbReference type="NCBIfam" id="TIGR01764">
    <property type="entry name" value="excise"/>
    <property type="match status" value="1"/>
</dbReference>
<evidence type="ECO:0000259" key="2">
    <source>
        <dbReference type="Pfam" id="PF12728"/>
    </source>
</evidence>
<dbReference type="Proteomes" id="UP000562124">
    <property type="component" value="Unassembled WGS sequence"/>
</dbReference>
<reference evidence="3 4" key="1">
    <citation type="submission" date="2020-04" db="EMBL/GenBank/DDBJ databases">
        <title>Sequencing and Assembly of C. fimi.</title>
        <authorList>
            <person name="Ramsey A.R."/>
        </authorList>
    </citation>
    <scope>NUCLEOTIDE SEQUENCE [LARGE SCALE GENOMIC DNA]</scope>
    <source>
        <strain evidence="3 4">SB</strain>
    </source>
</reference>
<dbReference type="InterPro" id="IPR009061">
    <property type="entry name" value="DNA-bd_dom_put_sf"/>
</dbReference>
<keyword evidence="4" id="KW-1185">Reference proteome</keyword>
<name>A0A7Y0LWD0_CELFI</name>
<dbReference type="InterPro" id="IPR010093">
    <property type="entry name" value="SinI_DNA-bd"/>
</dbReference>
<feature type="domain" description="Helix-turn-helix" evidence="2">
    <location>
        <begin position="18"/>
        <end position="66"/>
    </location>
</feature>
<dbReference type="Pfam" id="PF12728">
    <property type="entry name" value="HTH_17"/>
    <property type="match status" value="1"/>
</dbReference>
<protein>
    <submittedName>
        <fullName evidence="3">Helix-turn-helix domain-containing protein</fullName>
    </submittedName>
</protein>
<accession>A0A7Y0LWD0</accession>
<organism evidence="3 4">
    <name type="scientific">Cellulomonas fimi</name>
    <dbReference type="NCBI Taxonomy" id="1708"/>
    <lineage>
        <taxon>Bacteria</taxon>
        <taxon>Bacillati</taxon>
        <taxon>Actinomycetota</taxon>
        <taxon>Actinomycetes</taxon>
        <taxon>Micrococcales</taxon>
        <taxon>Cellulomonadaceae</taxon>
        <taxon>Cellulomonas</taxon>
    </lineage>
</organism>
<evidence type="ECO:0000313" key="4">
    <source>
        <dbReference type="Proteomes" id="UP000562124"/>
    </source>
</evidence>
<dbReference type="InterPro" id="IPR041657">
    <property type="entry name" value="HTH_17"/>
</dbReference>